<organism evidence="5 6">
    <name type="scientific">Sistotremastrum suecicum HHB10207 ss-3</name>
    <dbReference type="NCBI Taxonomy" id="1314776"/>
    <lineage>
        <taxon>Eukaryota</taxon>
        <taxon>Fungi</taxon>
        <taxon>Dikarya</taxon>
        <taxon>Basidiomycota</taxon>
        <taxon>Agaricomycotina</taxon>
        <taxon>Agaricomycetes</taxon>
        <taxon>Sistotremastrales</taxon>
        <taxon>Sistotremastraceae</taxon>
        <taxon>Sistotremastrum</taxon>
    </lineage>
</organism>
<feature type="domain" description="RGS" evidence="3">
    <location>
        <begin position="421"/>
        <end position="588"/>
    </location>
</feature>
<evidence type="ECO:0000259" key="4">
    <source>
        <dbReference type="PROSITE" id="PS50186"/>
    </source>
</evidence>
<accession>A0A166FYG3</accession>
<dbReference type="CDD" id="cd08708">
    <property type="entry name" value="RGS_FLBA"/>
    <property type="match status" value="1"/>
</dbReference>
<proteinExistence type="predicted"/>
<dbReference type="InterPro" id="IPR058855">
    <property type="entry name" value="RGS1/SST2-like_Fungal-DR"/>
</dbReference>
<dbReference type="EMBL" id="KV428024">
    <property type="protein sequence ID" value="KZT41123.1"/>
    <property type="molecule type" value="Genomic_DNA"/>
</dbReference>
<dbReference type="SMART" id="SM00049">
    <property type="entry name" value="DEP"/>
    <property type="match status" value="2"/>
</dbReference>
<dbReference type="PANTHER" id="PTHR10845:SF192">
    <property type="entry name" value="DOUBLE HIT, ISOFORM B"/>
    <property type="match status" value="1"/>
</dbReference>
<dbReference type="InterPro" id="IPR036390">
    <property type="entry name" value="WH_DNA-bd_sf"/>
</dbReference>
<dbReference type="Pfam" id="PF00610">
    <property type="entry name" value="DEP"/>
    <property type="match status" value="1"/>
</dbReference>
<sequence length="644" mass="72611">MPGQNNGPLATTSHMMQTTKRGRPFLKDTLDLFATLITSLELATHRQFFKTYHNSFTTDQAAANLANLRFSQSNRGPDPREPARIVTTTTTTTFSMTRDMAKAMAQHFMDARLIENAIDPAVQIFKDRGVFYVTPKGLHVLERFITKNGITADHLTRLFTMQPICVKLMHLERRAEDDEIIVTTHVITNLFRRFVGRRPNYMPPELNPESTVFYHERAKGVPLMEHSERSIQQNRNHVQHYKHCFFAVQALEWLCDFTSVTGRDEAAEMCAHFSRLGFVELVSDKRKHNDSAIIFNAQGQTPNSPGEFRCANKCVYRITDVGKRAVKWDNLDVKGVAHDSPASSTTNLQKRTERTSNESPSSDGHGAGAGDGRYASATGAANPLTAKALSEARIHRRVSMAENLNGQAPNGRALTQSNTDRLRYIIDEPTLRPLFRDFLKSNFCEENLTFYLNVQDFKRKFQITSSTQATSSPRQSNGDAGDVPSPSAMQRHHNLLINRAFEIYNAYLAPSSPCELNIDHALRNELVDYLNNIMAGLTQKAYVEPEHANNVNATQLQQMIKLYERIQNHVFRLMATDSLPKFIRTPKFLEARAQMEEYDGSGDEAYWPAAPPGLEEEGVGRTYMTVSQAANDQARLGLQHPTDP</sequence>
<dbReference type="Gene3D" id="1.10.167.10">
    <property type="entry name" value="Regulator of G-protein Signalling 4, domain 2"/>
    <property type="match status" value="1"/>
</dbReference>
<dbReference type="InterPro" id="IPR036388">
    <property type="entry name" value="WH-like_DNA-bd_sf"/>
</dbReference>
<evidence type="ECO:0000256" key="1">
    <source>
        <dbReference type="ARBA" id="ARBA00022700"/>
    </source>
</evidence>
<gene>
    <name evidence="5" type="ORF">SISSUDRAFT_1113137</name>
</gene>
<evidence type="ECO:0000259" key="3">
    <source>
        <dbReference type="PROSITE" id="PS50132"/>
    </source>
</evidence>
<dbReference type="SMART" id="SM00315">
    <property type="entry name" value="RGS"/>
    <property type="match status" value="1"/>
</dbReference>
<dbReference type="InterPro" id="IPR016137">
    <property type="entry name" value="RGS"/>
</dbReference>
<reference evidence="5 6" key="1">
    <citation type="journal article" date="2016" name="Mol. Biol. Evol.">
        <title>Comparative Genomics of Early-Diverging Mushroom-Forming Fungi Provides Insights into the Origins of Lignocellulose Decay Capabilities.</title>
        <authorList>
            <person name="Nagy L.G."/>
            <person name="Riley R."/>
            <person name="Tritt A."/>
            <person name="Adam C."/>
            <person name="Daum C."/>
            <person name="Floudas D."/>
            <person name="Sun H."/>
            <person name="Yadav J.S."/>
            <person name="Pangilinan J."/>
            <person name="Larsson K.H."/>
            <person name="Matsuura K."/>
            <person name="Barry K."/>
            <person name="Labutti K."/>
            <person name="Kuo R."/>
            <person name="Ohm R.A."/>
            <person name="Bhattacharya S.S."/>
            <person name="Shirouzu T."/>
            <person name="Yoshinaga Y."/>
            <person name="Martin F.M."/>
            <person name="Grigoriev I.V."/>
            <person name="Hibbett D.S."/>
        </authorList>
    </citation>
    <scope>NUCLEOTIDE SEQUENCE [LARGE SCALE GENOMIC DNA]</scope>
    <source>
        <strain evidence="5 6">HHB10207 ss-3</strain>
    </source>
</reference>
<dbReference type="GO" id="GO:0035556">
    <property type="term" value="P:intracellular signal transduction"/>
    <property type="evidence" value="ECO:0007669"/>
    <property type="project" value="InterPro"/>
</dbReference>
<feature type="domain" description="DEP" evidence="4">
    <location>
        <begin position="225"/>
        <end position="320"/>
    </location>
</feature>
<dbReference type="InterPro" id="IPR044926">
    <property type="entry name" value="RGS_subdomain_2"/>
</dbReference>
<keyword evidence="6" id="KW-1185">Reference proteome</keyword>
<dbReference type="InterPro" id="IPR036305">
    <property type="entry name" value="RGS_sf"/>
</dbReference>
<name>A0A166FYG3_9AGAM</name>
<dbReference type="STRING" id="1314776.A0A166FYG3"/>
<dbReference type="Gene3D" id="1.10.10.10">
    <property type="entry name" value="Winged helix-like DNA-binding domain superfamily/Winged helix DNA-binding domain"/>
    <property type="match status" value="2"/>
</dbReference>
<dbReference type="AlphaFoldDB" id="A0A166FYG3"/>
<dbReference type="PROSITE" id="PS50132">
    <property type="entry name" value="RGS"/>
    <property type="match status" value="1"/>
</dbReference>
<dbReference type="Pfam" id="PF00615">
    <property type="entry name" value="RGS"/>
    <property type="match status" value="1"/>
</dbReference>
<dbReference type="PANTHER" id="PTHR10845">
    <property type="entry name" value="REGULATOR OF G PROTEIN SIGNALING"/>
    <property type="match status" value="1"/>
</dbReference>
<dbReference type="GO" id="GO:0009968">
    <property type="term" value="P:negative regulation of signal transduction"/>
    <property type="evidence" value="ECO:0007669"/>
    <property type="project" value="UniProtKB-KW"/>
</dbReference>
<evidence type="ECO:0000256" key="2">
    <source>
        <dbReference type="SAM" id="MobiDB-lite"/>
    </source>
</evidence>
<evidence type="ECO:0000313" key="5">
    <source>
        <dbReference type="EMBL" id="KZT41123.1"/>
    </source>
</evidence>
<keyword evidence="1" id="KW-0734">Signal transduction inhibitor</keyword>
<feature type="region of interest" description="Disordered" evidence="2">
    <location>
        <begin position="465"/>
        <end position="488"/>
    </location>
</feature>
<feature type="compositionally biased region" description="Polar residues" evidence="2">
    <location>
        <begin position="465"/>
        <end position="478"/>
    </location>
</feature>
<dbReference type="PROSITE" id="PS50186">
    <property type="entry name" value="DEP"/>
    <property type="match status" value="1"/>
</dbReference>
<protein>
    <submittedName>
        <fullName evidence="5">Putative regulator of G-protein signaling protein</fullName>
    </submittedName>
</protein>
<dbReference type="Pfam" id="PF25889">
    <property type="entry name" value="WHD_Fungal_DR"/>
    <property type="match status" value="1"/>
</dbReference>
<dbReference type="SUPFAM" id="SSF46785">
    <property type="entry name" value="Winged helix' DNA-binding domain"/>
    <property type="match status" value="2"/>
</dbReference>
<dbReference type="InterPro" id="IPR000591">
    <property type="entry name" value="DEP_dom"/>
</dbReference>
<dbReference type="SUPFAM" id="SSF48097">
    <property type="entry name" value="Regulator of G-protein signaling, RGS"/>
    <property type="match status" value="1"/>
</dbReference>
<dbReference type="Proteomes" id="UP000076798">
    <property type="component" value="Unassembled WGS sequence"/>
</dbReference>
<evidence type="ECO:0000313" key="6">
    <source>
        <dbReference type="Proteomes" id="UP000076798"/>
    </source>
</evidence>
<dbReference type="CDD" id="cd04450">
    <property type="entry name" value="DEP_RGS7-like"/>
    <property type="match status" value="1"/>
</dbReference>
<feature type="region of interest" description="Disordered" evidence="2">
    <location>
        <begin position="336"/>
        <end position="377"/>
    </location>
</feature>
<dbReference type="OrthoDB" id="196547at2759"/>